<feature type="transmembrane region" description="Helical" evidence="6">
    <location>
        <begin position="478"/>
        <end position="497"/>
    </location>
</feature>
<dbReference type="AlphaFoldDB" id="A0A1T5GM07"/>
<evidence type="ECO:0000256" key="2">
    <source>
        <dbReference type="ARBA" id="ARBA00022475"/>
    </source>
</evidence>
<feature type="transmembrane region" description="Helical" evidence="6">
    <location>
        <begin position="287"/>
        <end position="317"/>
    </location>
</feature>
<keyword evidence="10" id="KW-1185">Reference proteome</keyword>
<dbReference type="GO" id="GO:0005886">
    <property type="term" value="C:plasma membrane"/>
    <property type="evidence" value="ECO:0007669"/>
    <property type="project" value="UniProtKB-SubCell"/>
</dbReference>
<evidence type="ECO:0000313" key="9">
    <source>
        <dbReference type="EMBL" id="SKC09398.1"/>
    </source>
</evidence>
<keyword evidence="2" id="KW-1003">Cell membrane</keyword>
<feature type="transmembrane region" description="Helical" evidence="6">
    <location>
        <begin position="252"/>
        <end position="275"/>
    </location>
</feature>
<organism evidence="9 10">
    <name type="scientific">Alkalitalea saponilacus</name>
    <dbReference type="NCBI Taxonomy" id="889453"/>
    <lineage>
        <taxon>Bacteria</taxon>
        <taxon>Pseudomonadati</taxon>
        <taxon>Bacteroidota</taxon>
        <taxon>Bacteroidia</taxon>
        <taxon>Marinilabiliales</taxon>
        <taxon>Marinilabiliaceae</taxon>
        <taxon>Alkalitalea</taxon>
    </lineage>
</organism>
<feature type="domain" description="DUF4131" evidence="8">
    <location>
        <begin position="38"/>
        <end position="189"/>
    </location>
</feature>
<feature type="transmembrane region" description="Helical" evidence="6">
    <location>
        <begin position="454"/>
        <end position="472"/>
    </location>
</feature>
<sequence>MNLFRYQPFSRLLIALIAGIYAGEFFTGLQFYQLFLSFSALAFAGCFVLWYSWWYRSYKYRWLSGTFLMLFLFNSGILLNINSQPSVIENPVDVQANGRVMSLEKRPNHWVRIVMKPDIVDDLSCFSRGDKWMIMVKGPLKEGVYAGGVIGVSGTLMPLQESTNPYAFNYGQYLRRNGFSGQMFLDANDVLNISARKGFSPMLISQKVRAYALQSFSQSGLDDDALSIINALLLGDRAGVDRDVNEKFVRSGAVHILAVSGLHVGIIYLMLNYLLSLFFKPVHPARFIISSIVLVAYAFITGFSPSVSRAVLMFIILQAGKLFRRDVNMYNLLCVSATLLLLINPMFLFHAGFWLSHMAVAGIVAFYPIINGMLTFRFVGWRWAWSIISVSVAAQITTFPFSIYTFGAFPVYFLLANLFILPVVAPVLILAFVVLIFSWVPFIAQMAGGALNDLILFMIEMVSYIQGISGAYRSDLWISWPMLVALYLFVIMLYQLYQVPRGSKWVLTTVSLVMILLFANVQQMGKLNGNYAVVYDVGRNWMVDFVSAGEVLNLKQESLDERSASFARDALMRRISLRNSENSMLFAANDEGTPLKFTPVNLNGVQYLIISGRFTSGMEVSGSYYADVVVLAATIIGEPVRLFDRITCHNVVVTGSVPAWMADRIGEYMAENNIDVHFIRTQGAYVARH</sequence>
<feature type="transmembrane region" description="Helical" evidence="6">
    <location>
        <begin position="412"/>
        <end position="442"/>
    </location>
</feature>
<keyword evidence="4 6" id="KW-1133">Transmembrane helix</keyword>
<dbReference type="InterPro" id="IPR025405">
    <property type="entry name" value="DUF4131"/>
</dbReference>
<feature type="domain" description="ComEC/Rec2-related protein" evidence="7">
    <location>
        <begin position="232"/>
        <end position="495"/>
    </location>
</feature>
<dbReference type="RefSeq" id="WP_079557606.1">
    <property type="nucleotide sequence ID" value="NZ_CP021904.1"/>
</dbReference>
<reference evidence="9 10" key="1">
    <citation type="submission" date="2017-02" db="EMBL/GenBank/DDBJ databases">
        <authorList>
            <person name="Peterson S.W."/>
        </authorList>
    </citation>
    <scope>NUCLEOTIDE SEQUENCE [LARGE SCALE GENOMIC DNA]</scope>
    <source>
        <strain evidence="9 10">DSM 24412</strain>
    </source>
</reference>
<feature type="transmembrane region" description="Helical" evidence="6">
    <location>
        <begin position="504"/>
        <end position="521"/>
    </location>
</feature>
<feature type="transmembrane region" description="Helical" evidence="6">
    <location>
        <begin position="6"/>
        <end position="27"/>
    </location>
</feature>
<dbReference type="Proteomes" id="UP000191055">
    <property type="component" value="Unassembled WGS sequence"/>
</dbReference>
<accession>A0A1T5GM07</accession>
<dbReference type="KEGG" id="asx:CDL62_03560"/>
<comment type="subcellular location">
    <subcellularLocation>
        <location evidence="1">Cell membrane</location>
        <topology evidence="1">Multi-pass membrane protein</topology>
    </subcellularLocation>
</comment>
<dbReference type="EMBL" id="FUYV01000010">
    <property type="protein sequence ID" value="SKC09398.1"/>
    <property type="molecule type" value="Genomic_DNA"/>
</dbReference>
<gene>
    <name evidence="9" type="ORF">SAMN03080601_01856</name>
</gene>
<feature type="transmembrane region" description="Helical" evidence="6">
    <location>
        <begin position="383"/>
        <end position="406"/>
    </location>
</feature>
<evidence type="ECO:0000256" key="4">
    <source>
        <dbReference type="ARBA" id="ARBA00022989"/>
    </source>
</evidence>
<dbReference type="Pfam" id="PF03772">
    <property type="entry name" value="Competence"/>
    <property type="match status" value="1"/>
</dbReference>
<dbReference type="PANTHER" id="PTHR30619">
    <property type="entry name" value="DNA INTERNALIZATION/COMPETENCE PROTEIN COMEC/REC2"/>
    <property type="match status" value="1"/>
</dbReference>
<evidence type="ECO:0000313" key="10">
    <source>
        <dbReference type="Proteomes" id="UP000191055"/>
    </source>
</evidence>
<keyword evidence="3 6" id="KW-0812">Transmembrane</keyword>
<name>A0A1T5GM07_9BACT</name>
<proteinExistence type="predicted"/>
<dbReference type="OrthoDB" id="9761531at2"/>
<dbReference type="Pfam" id="PF13567">
    <property type="entry name" value="DUF4131"/>
    <property type="match status" value="1"/>
</dbReference>
<feature type="transmembrane region" description="Helical" evidence="6">
    <location>
        <begin position="354"/>
        <end position="376"/>
    </location>
</feature>
<evidence type="ECO:0000256" key="1">
    <source>
        <dbReference type="ARBA" id="ARBA00004651"/>
    </source>
</evidence>
<evidence type="ECO:0000256" key="6">
    <source>
        <dbReference type="SAM" id="Phobius"/>
    </source>
</evidence>
<dbReference type="PANTHER" id="PTHR30619:SF1">
    <property type="entry name" value="RECOMBINATION PROTEIN 2"/>
    <property type="match status" value="1"/>
</dbReference>
<dbReference type="STRING" id="889453.SAMN03080601_01856"/>
<evidence type="ECO:0000256" key="5">
    <source>
        <dbReference type="ARBA" id="ARBA00023136"/>
    </source>
</evidence>
<protein>
    <submittedName>
        <fullName evidence="9">ComEC/Rec2-related protein</fullName>
    </submittedName>
</protein>
<dbReference type="NCBIfam" id="TIGR00360">
    <property type="entry name" value="ComEC_N-term"/>
    <property type="match status" value="1"/>
</dbReference>
<dbReference type="InterPro" id="IPR052159">
    <property type="entry name" value="Competence_DNA_uptake"/>
</dbReference>
<feature type="transmembrane region" description="Helical" evidence="6">
    <location>
        <begin position="34"/>
        <end position="54"/>
    </location>
</feature>
<evidence type="ECO:0000259" key="8">
    <source>
        <dbReference type="Pfam" id="PF13567"/>
    </source>
</evidence>
<keyword evidence="5 6" id="KW-0472">Membrane</keyword>
<evidence type="ECO:0000259" key="7">
    <source>
        <dbReference type="Pfam" id="PF03772"/>
    </source>
</evidence>
<feature type="transmembrane region" description="Helical" evidence="6">
    <location>
        <begin position="329"/>
        <end position="348"/>
    </location>
</feature>
<evidence type="ECO:0000256" key="3">
    <source>
        <dbReference type="ARBA" id="ARBA00022692"/>
    </source>
</evidence>
<dbReference type="InterPro" id="IPR004477">
    <property type="entry name" value="ComEC_N"/>
</dbReference>